<evidence type="ECO:0000313" key="2">
    <source>
        <dbReference type="Proteomes" id="UP000005798"/>
    </source>
</evidence>
<dbReference type="HOGENOM" id="CLU_3309456_0_0_9"/>
<evidence type="ECO:0000313" key="1">
    <source>
        <dbReference type="EMBL" id="EDS17301.1"/>
    </source>
</evidence>
<reference evidence="1" key="2">
    <citation type="submission" date="2014-06" db="EMBL/GenBank/DDBJ databases">
        <title>Draft genome sequence of Clostridium ramosum(DSM 1402).</title>
        <authorList>
            <person name="Sudarsanam P."/>
            <person name="Ley R."/>
            <person name="Guruge J."/>
            <person name="Turnbaugh P.J."/>
            <person name="Mahowald M."/>
            <person name="Liep D."/>
            <person name="Gordon J."/>
        </authorList>
    </citation>
    <scope>NUCLEOTIDE SEQUENCE</scope>
    <source>
        <strain evidence="1">DSM 1402</strain>
    </source>
</reference>
<accession>B0N663</accession>
<comment type="caution">
    <text evidence="1">The sequence shown here is derived from an EMBL/GenBank/DDBJ whole genome shotgun (WGS) entry which is preliminary data.</text>
</comment>
<proteinExistence type="predicted"/>
<protein>
    <submittedName>
        <fullName evidence="1">Uncharacterized protein</fullName>
    </submittedName>
</protein>
<reference evidence="1" key="1">
    <citation type="submission" date="2007-11" db="EMBL/GenBank/DDBJ databases">
        <authorList>
            <person name="Fulton L."/>
            <person name="Clifton S."/>
            <person name="Fulton B."/>
            <person name="Xu J."/>
            <person name="Minx P."/>
            <person name="Pepin K.H."/>
            <person name="Johnson M."/>
            <person name="Thiruvilangam P."/>
            <person name="Bhonagiri V."/>
            <person name="Nash W.E."/>
            <person name="Mardis E.R."/>
            <person name="Wilson R.K."/>
        </authorList>
    </citation>
    <scope>NUCLEOTIDE SEQUENCE [LARGE SCALE GENOMIC DNA]</scope>
    <source>
        <strain evidence="1">DSM 1402</strain>
    </source>
</reference>
<dbReference type="Proteomes" id="UP000005798">
    <property type="component" value="Unassembled WGS sequence"/>
</dbReference>
<organism evidence="1 2">
    <name type="scientific">Thomasclavelia ramosa DSM 1402</name>
    <dbReference type="NCBI Taxonomy" id="445974"/>
    <lineage>
        <taxon>Bacteria</taxon>
        <taxon>Bacillati</taxon>
        <taxon>Bacillota</taxon>
        <taxon>Erysipelotrichia</taxon>
        <taxon>Erysipelotrichales</taxon>
        <taxon>Coprobacillaceae</taxon>
        <taxon>Thomasclavelia</taxon>
    </lineage>
</organism>
<sequence length="39" mass="4336">MGIKQNIIAVMVKKLVINTLVHMVALRGNDDHVSNYRGS</sequence>
<gene>
    <name evidence="1" type="ORF">CLORAM_02084</name>
</gene>
<dbReference type="EMBL" id="ABFX02000008">
    <property type="protein sequence ID" value="EDS17301.1"/>
    <property type="molecule type" value="Genomic_DNA"/>
</dbReference>
<name>B0N663_9FIRM</name>
<dbReference type="AlphaFoldDB" id="B0N663"/>
<keyword evidence="2" id="KW-1185">Reference proteome</keyword>